<keyword evidence="5" id="KW-0472">Membrane</keyword>
<feature type="domain" description="HAMP" evidence="7">
    <location>
        <begin position="282"/>
        <end position="328"/>
    </location>
</feature>
<evidence type="ECO:0000259" key="6">
    <source>
        <dbReference type="PROSITE" id="PS50111"/>
    </source>
</evidence>
<feature type="domain" description="Methyl-accepting transducer" evidence="6">
    <location>
        <begin position="333"/>
        <end position="562"/>
    </location>
</feature>
<keyword evidence="5" id="KW-0812">Transmembrane</keyword>
<dbReference type="PANTHER" id="PTHR43531">
    <property type="entry name" value="PROTEIN ICFG"/>
    <property type="match status" value="1"/>
</dbReference>
<evidence type="ECO:0000256" key="5">
    <source>
        <dbReference type="SAM" id="Phobius"/>
    </source>
</evidence>
<dbReference type="GO" id="GO:0006935">
    <property type="term" value="P:chemotaxis"/>
    <property type="evidence" value="ECO:0007669"/>
    <property type="project" value="UniProtKB-KW"/>
</dbReference>
<gene>
    <name evidence="8" type="ORF">G5C33_07915</name>
</gene>
<dbReference type="Proteomes" id="UP000501568">
    <property type="component" value="Chromosome"/>
</dbReference>
<keyword evidence="5" id="KW-1133">Transmembrane helix</keyword>
<dbReference type="SUPFAM" id="SSF58104">
    <property type="entry name" value="Methyl-accepting chemotaxis protein (MCP) signaling domain"/>
    <property type="match status" value="1"/>
</dbReference>
<feature type="region of interest" description="Disordered" evidence="4">
    <location>
        <begin position="609"/>
        <end position="649"/>
    </location>
</feature>
<dbReference type="InterPro" id="IPR004089">
    <property type="entry name" value="MCPsignal_dom"/>
</dbReference>
<dbReference type="PROSITE" id="PS50111">
    <property type="entry name" value="CHEMOTAXIS_TRANSDUC_2"/>
    <property type="match status" value="1"/>
</dbReference>
<dbReference type="EMBL" id="CP049109">
    <property type="protein sequence ID" value="QIG79728.1"/>
    <property type="molecule type" value="Genomic_DNA"/>
</dbReference>
<evidence type="ECO:0000256" key="1">
    <source>
        <dbReference type="ARBA" id="ARBA00022500"/>
    </source>
</evidence>
<dbReference type="InterPro" id="IPR051310">
    <property type="entry name" value="MCP_chemotaxis"/>
</dbReference>
<dbReference type="SMART" id="SM00283">
    <property type="entry name" value="MA"/>
    <property type="match status" value="1"/>
</dbReference>
<name>A0A6G6Y4T1_9SPHN</name>
<reference evidence="8 9" key="1">
    <citation type="submission" date="2020-02" db="EMBL/GenBank/DDBJ databases">
        <authorList>
            <person name="Zheng R.K."/>
            <person name="Sun C.M."/>
        </authorList>
    </citation>
    <scope>NUCLEOTIDE SEQUENCE [LARGE SCALE GENOMIC DNA]</scope>
    <source>
        <strain evidence="9">zrk23</strain>
    </source>
</reference>
<dbReference type="Gene3D" id="6.10.340.10">
    <property type="match status" value="1"/>
</dbReference>
<dbReference type="PANTHER" id="PTHR43531:SF11">
    <property type="entry name" value="METHYL-ACCEPTING CHEMOTAXIS PROTEIN 3"/>
    <property type="match status" value="1"/>
</dbReference>
<keyword evidence="9" id="KW-1185">Reference proteome</keyword>
<dbReference type="KEGG" id="spzr:G5C33_07915"/>
<dbReference type="Pfam" id="PF00672">
    <property type="entry name" value="HAMP"/>
    <property type="match status" value="1"/>
</dbReference>
<feature type="domain" description="HAMP" evidence="7">
    <location>
        <begin position="213"/>
        <end position="266"/>
    </location>
</feature>
<dbReference type="AlphaFoldDB" id="A0A6G6Y4T1"/>
<evidence type="ECO:0000313" key="8">
    <source>
        <dbReference type="EMBL" id="QIG79728.1"/>
    </source>
</evidence>
<dbReference type="PROSITE" id="PS50885">
    <property type="entry name" value="HAMP"/>
    <property type="match status" value="2"/>
</dbReference>
<dbReference type="InterPro" id="IPR024478">
    <property type="entry name" value="HlyB_4HB_MCP"/>
</dbReference>
<proteinExistence type="inferred from homology"/>
<dbReference type="GO" id="GO:0005886">
    <property type="term" value="C:plasma membrane"/>
    <property type="evidence" value="ECO:0007669"/>
    <property type="project" value="TreeGrafter"/>
</dbReference>
<evidence type="ECO:0000256" key="4">
    <source>
        <dbReference type="SAM" id="MobiDB-lite"/>
    </source>
</evidence>
<sequence length="649" mass="68901">MLSFFSNLRISAKLLLSISLLALLSVFIASLGVMSLNSTTTTARNLADKDAEAIRLAGIINTAHNRNQQIWLLSVIEHDRPDFEAFMARIKETDATVDTAMTELERMAPQESQKIGELRSALDEYRRETAKIPPLWYAERLGDAEDVLQHDSKDAFEVADTTASAISESVAQRAQQSSVALRDQASSTTWTLILVAGIGLAVIFGLIFVVIRNQITGPLAAITERMGKLAHGDTSIEVAGNERKDEIGDMARAVVVFRDNARQQEADAIAKARADADQKMVVDTLGESLNAMSQGDLTVTIMRDFPEAYAEVRANYNKAVSSLRELLGAAMESTAAIQTGSQEIAAASEDLARRTESNAASLEETSAAVTQMDDRLKATAAAAQRTVERADGAIRVVSSGRNTADEAVQAMGRVSESAKGIDSVIEGLDKIAFQTRVLAMNAAVEAGRAGEAGRGFAVVADLVSALAMRAEEESKRARDQLTITQDDIVAAVDMVQKVDGALANISSDVGEVHALLNNIATDNQAQSTAITQVSAAIGTMDQSTQQNAAMVEETSAAARNLWGEVASLAERASKFNIGEEYAATASLVKAGQKAAPAASKATVKALETRAMTPAKPAEAKPASDYQSPVKPLPSPAANGAAADEDWTSF</sequence>
<dbReference type="CDD" id="cd06225">
    <property type="entry name" value="HAMP"/>
    <property type="match status" value="1"/>
</dbReference>
<accession>A0A6G6Y4T1</accession>
<dbReference type="SMART" id="SM00304">
    <property type="entry name" value="HAMP"/>
    <property type="match status" value="2"/>
</dbReference>
<dbReference type="Pfam" id="PF12729">
    <property type="entry name" value="4HB_MCP_1"/>
    <property type="match status" value="1"/>
</dbReference>
<keyword evidence="3" id="KW-0807">Transducer</keyword>
<dbReference type="InterPro" id="IPR003660">
    <property type="entry name" value="HAMP_dom"/>
</dbReference>
<evidence type="ECO:0000259" key="7">
    <source>
        <dbReference type="PROSITE" id="PS50885"/>
    </source>
</evidence>
<dbReference type="RefSeq" id="WP_165326728.1">
    <property type="nucleotide sequence ID" value="NZ_CP049109.1"/>
</dbReference>
<protein>
    <submittedName>
        <fullName evidence="8">HAMP domain-containing protein</fullName>
    </submittedName>
</protein>
<dbReference type="Pfam" id="PF00015">
    <property type="entry name" value="MCPsignal"/>
    <property type="match status" value="1"/>
</dbReference>
<evidence type="ECO:0000256" key="2">
    <source>
        <dbReference type="ARBA" id="ARBA00029447"/>
    </source>
</evidence>
<organism evidence="8 9">
    <name type="scientific">Stakelama tenebrarum</name>
    <dbReference type="NCBI Taxonomy" id="2711215"/>
    <lineage>
        <taxon>Bacteria</taxon>
        <taxon>Pseudomonadati</taxon>
        <taxon>Pseudomonadota</taxon>
        <taxon>Alphaproteobacteria</taxon>
        <taxon>Sphingomonadales</taxon>
        <taxon>Sphingomonadaceae</taxon>
        <taxon>Stakelama</taxon>
    </lineage>
</organism>
<evidence type="ECO:0000256" key="3">
    <source>
        <dbReference type="PROSITE-ProRule" id="PRU00284"/>
    </source>
</evidence>
<keyword evidence="1" id="KW-0145">Chemotaxis</keyword>
<comment type="similarity">
    <text evidence="2">Belongs to the methyl-accepting chemotaxis (MCP) protein family.</text>
</comment>
<feature type="transmembrane region" description="Helical" evidence="5">
    <location>
        <begin position="190"/>
        <end position="211"/>
    </location>
</feature>
<dbReference type="Gene3D" id="1.10.287.950">
    <property type="entry name" value="Methyl-accepting chemotaxis protein"/>
    <property type="match status" value="1"/>
</dbReference>
<dbReference type="GO" id="GO:0007165">
    <property type="term" value="P:signal transduction"/>
    <property type="evidence" value="ECO:0007669"/>
    <property type="project" value="UniProtKB-KW"/>
</dbReference>
<evidence type="ECO:0000313" key="9">
    <source>
        <dbReference type="Proteomes" id="UP000501568"/>
    </source>
</evidence>
<dbReference type="GO" id="GO:0004888">
    <property type="term" value="F:transmembrane signaling receptor activity"/>
    <property type="evidence" value="ECO:0007669"/>
    <property type="project" value="TreeGrafter"/>
</dbReference>